<dbReference type="InterPro" id="IPR001107">
    <property type="entry name" value="Band_7"/>
</dbReference>
<reference evidence="9 10" key="1">
    <citation type="journal article" date="2014" name="Int. J. Syst. Evol. Microbiol.">
        <title>Ramlibacter solisilvae sp. nov., isolated from forest soil, and emended description of the genus Ramlibacter.</title>
        <authorList>
            <person name="Lee H.J."/>
            <person name="Lee S.H."/>
            <person name="Lee S.S."/>
            <person name="Lee J.S."/>
            <person name="Kim Y."/>
            <person name="Kim S.C."/>
            <person name="Jeon C.O."/>
        </authorList>
    </citation>
    <scope>NUCLEOTIDE SEQUENCE [LARGE SCALE GENOMIC DNA]</scope>
    <source>
        <strain evidence="9 10">5-10</strain>
    </source>
</reference>
<comment type="subcellular location">
    <subcellularLocation>
        <location evidence="1">Membrane</location>
        <topology evidence="1">Single-pass membrane protein</topology>
    </subcellularLocation>
</comment>
<evidence type="ECO:0000256" key="5">
    <source>
        <dbReference type="ARBA" id="ARBA00023136"/>
    </source>
</evidence>
<dbReference type="EMBL" id="CP010951">
    <property type="protein sequence ID" value="AMO24907.1"/>
    <property type="molecule type" value="Genomic_DNA"/>
</dbReference>
<keyword evidence="4 6" id="KW-1133">Transmembrane helix</keyword>
<proteinExistence type="inferred from homology"/>
<dbReference type="CDD" id="cd03404">
    <property type="entry name" value="SPFH_HflK"/>
    <property type="match status" value="1"/>
</dbReference>
<dbReference type="RefSeq" id="WP_061503278.1">
    <property type="nucleotide sequence ID" value="NZ_CP010951.1"/>
</dbReference>
<dbReference type="InterPro" id="IPR010201">
    <property type="entry name" value="HflK"/>
</dbReference>
<keyword evidence="10" id="KW-1185">Reference proteome</keyword>
<dbReference type="Pfam" id="PF12221">
    <property type="entry name" value="HflK_N"/>
    <property type="match status" value="1"/>
</dbReference>
<dbReference type="InterPro" id="IPR050710">
    <property type="entry name" value="Band7/mec-2_domain"/>
</dbReference>
<evidence type="ECO:0000256" key="4">
    <source>
        <dbReference type="ARBA" id="ARBA00022989"/>
    </source>
</evidence>
<feature type="compositionally biased region" description="Basic and acidic residues" evidence="7">
    <location>
        <begin position="27"/>
        <end position="48"/>
    </location>
</feature>
<comment type="function">
    <text evidence="6">HflC and HflK could encode or regulate a protease.</text>
</comment>
<dbReference type="AlphaFoldDB" id="A0A127JY30"/>
<dbReference type="OrthoDB" id="9779595at2"/>
<evidence type="ECO:0000313" key="10">
    <source>
        <dbReference type="Proteomes" id="UP000070433"/>
    </source>
</evidence>
<comment type="subunit">
    <text evidence="6">HflC and HflK may interact to form a multimeric complex.</text>
</comment>
<dbReference type="PATRIC" id="fig|94132.3.peg.4346"/>
<protein>
    <recommendedName>
        <fullName evidence="6">Protein HflK</fullName>
    </recommendedName>
</protein>
<accession>A0A127JY30</accession>
<dbReference type="InterPro" id="IPR020980">
    <property type="entry name" value="Membrane_HflK_N"/>
</dbReference>
<evidence type="ECO:0000256" key="1">
    <source>
        <dbReference type="ARBA" id="ARBA00004167"/>
    </source>
</evidence>
<feature type="compositionally biased region" description="Low complexity" evidence="7">
    <location>
        <begin position="397"/>
        <end position="409"/>
    </location>
</feature>
<dbReference type="Proteomes" id="UP000070433">
    <property type="component" value="Chromosome"/>
</dbReference>
<evidence type="ECO:0000256" key="3">
    <source>
        <dbReference type="ARBA" id="ARBA00022692"/>
    </source>
</evidence>
<feature type="transmembrane region" description="Helical" evidence="6">
    <location>
        <begin position="95"/>
        <end position="116"/>
    </location>
</feature>
<organism evidence="9 10">
    <name type="scientific">Ramlibacter tataouinensis</name>
    <dbReference type="NCBI Taxonomy" id="94132"/>
    <lineage>
        <taxon>Bacteria</taxon>
        <taxon>Pseudomonadati</taxon>
        <taxon>Pseudomonadota</taxon>
        <taxon>Betaproteobacteria</taxon>
        <taxon>Burkholderiales</taxon>
        <taxon>Comamonadaceae</taxon>
        <taxon>Ramlibacter</taxon>
    </lineage>
</organism>
<gene>
    <name evidence="9" type="ORF">UC35_21315</name>
</gene>
<dbReference type="SMART" id="SM00244">
    <property type="entry name" value="PHB"/>
    <property type="match status" value="1"/>
</dbReference>
<dbReference type="PANTHER" id="PTHR43327:SF2">
    <property type="entry name" value="MODULATOR OF FTSH PROTEASE HFLK"/>
    <property type="match status" value="1"/>
</dbReference>
<evidence type="ECO:0000259" key="8">
    <source>
        <dbReference type="SMART" id="SM00244"/>
    </source>
</evidence>
<feature type="region of interest" description="Disordered" evidence="7">
    <location>
        <begin position="396"/>
        <end position="438"/>
    </location>
</feature>
<dbReference type="Pfam" id="PF01145">
    <property type="entry name" value="Band_7"/>
    <property type="match status" value="1"/>
</dbReference>
<sequence>MNLRLRRLPWAELKGRIRGMFNLNDPRWGRGDDKQSEGNRPERPDDGRGPNQGPPDLDELWRDFNRKLGGLFGGKGRRGGNDYGGGPPDMKSAGIGAGLVAAVVVLIWLGTGFFIVQEGQQAVITQFGRYKATVGAGFNWRLPYPIQRHESIYVSQIRSVDIGRDSIVKATGLRESAVLTMDENIVELKFAVQYRLKDARAWLFESKAPAEAVVQAAESAVREVVGKMRMDSALAEERDQIAPRVRALMQTILDRYNIGVEVVGINLQQGGARPPEQVQAAFDDVLKAGQERERAKNEAQAYANDVIPRAVGGASRLTQEAEGYRARIVAQAQGDSQRFKSLLTEYQRAPQVTRDRLYLEGMQQIYSNVTKVLVESRQGSNLLYLPLDRIMQQVTQGGAAAPGAGEAPATAPPPPVTSGSAPDPRGRTDTRSRERETR</sequence>
<dbReference type="PANTHER" id="PTHR43327">
    <property type="entry name" value="STOMATIN-LIKE PROTEIN 2, MITOCHONDRIAL"/>
    <property type="match status" value="1"/>
</dbReference>
<evidence type="ECO:0000256" key="7">
    <source>
        <dbReference type="SAM" id="MobiDB-lite"/>
    </source>
</evidence>
<name>A0A127JY30_9BURK</name>
<feature type="region of interest" description="Disordered" evidence="7">
    <location>
        <begin position="24"/>
        <end position="59"/>
    </location>
</feature>
<dbReference type="InterPro" id="IPR036013">
    <property type="entry name" value="Band_7/SPFH_dom_sf"/>
</dbReference>
<dbReference type="NCBIfam" id="TIGR01933">
    <property type="entry name" value="hflK"/>
    <property type="match status" value="1"/>
</dbReference>
<feature type="compositionally biased region" description="Basic and acidic residues" evidence="7">
    <location>
        <begin position="424"/>
        <end position="438"/>
    </location>
</feature>
<dbReference type="SUPFAM" id="SSF117892">
    <property type="entry name" value="Band 7/SPFH domain"/>
    <property type="match status" value="1"/>
</dbReference>
<dbReference type="Gene3D" id="3.30.479.30">
    <property type="entry name" value="Band 7 domain"/>
    <property type="match status" value="1"/>
</dbReference>
<keyword evidence="3 6" id="KW-0812">Transmembrane</keyword>
<keyword evidence="5 6" id="KW-0472">Membrane</keyword>
<evidence type="ECO:0000256" key="6">
    <source>
        <dbReference type="RuleBase" id="RU364113"/>
    </source>
</evidence>
<feature type="domain" description="Band 7" evidence="8">
    <location>
        <begin position="111"/>
        <end position="286"/>
    </location>
</feature>
<evidence type="ECO:0000313" key="9">
    <source>
        <dbReference type="EMBL" id="AMO24907.1"/>
    </source>
</evidence>
<comment type="similarity">
    <text evidence="2 6">Belongs to the band 7/mec-2 family. HflK subfamily.</text>
</comment>
<evidence type="ECO:0000256" key="2">
    <source>
        <dbReference type="ARBA" id="ARBA00006971"/>
    </source>
</evidence>
<dbReference type="GO" id="GO:0016020">
    <property type="term" value="C:membrane"/>
    <property type="evidence" value="ECO:0007669"/>
    <property type="project" value="UniProtKB-SubCell"/>
</dbReference>